<accession>A0AAN9TZU8</accession>
<dbReference type="SUPFAM" id="SSF51905">
    <property type="entry name" value="FAD/NAD(P)-binding domain"/>
    <property type="match status" value="1"/>
</dbReference>
<organism evidence="8 9">
    <name type="scientific">Cytospora paraplurivora</name>
    <dbReference type="NCBI Taxonomy" id="2898453"/>
    <lineage>
        <taxon>Eukaryota</taxon>
        <taxon>Fungi</taxon>
        <taxon>Dikarya</taxon>
        <taxon>Ascomycota</taxon>
        <taxon>Pezizomycotina</taxon>
        <taxon>Sordariomycetes</taxon>
        <taxon>Sordariomycetidae</taxon>
        <taxon>Diaporthales</taxon>
        <taxon>Cytosporaceae</taxon>
        <taxon>Cytospora</taxon>
    </lineage>
</organism>
<keyword evidence="5" id="KW-0503">Monooxygenase</keyword>
<evidence type="ECO:0000313" key="8">
    <source>
        <dbReference type="EMBL" id="KAK7734905.1"/>
    </source>
</evidence>
<dbReference type="AlphaFoldDB" id="A0AAN9TZU8"/>
<evidence type="ECO:0000313" key="9">
    <source>
        <dbReference type="Proteomes" id="UP001320245"/>
    </source>
</evidence>
<dbReference type="PRINTS" id="PR00420">
    <property type="entry name" value="RNGMNOXGNASE"/>
</dbReference>
<evidence type="ECO:0000259" key="7">
    <source>
        <dbReference type="Pfam" id="PF01494"/>
    </source>
</evidence>
<feature type="domain" description="FAD-binding" evidence="7">
    <location>
        <begin position="10"/>
        <end position="188"/>
    </location>
</feature>
<dbReference type="GO" id="GO:0004497">
    <property type="term" value="F:monooxygenase activity"/>
    <property type="evidence" value="ECO:0007669"/>
    <property type="project" value="UniProtKB-KW"/>
</dbReference>
<evidence type="ECO:0000256" key="5">
    <source>
        <dbReference type="ARBA" id="ARBA00023033"/>
    </source>
</evidence>
<dbReference type="PANTHER" id="PTHR13789:SF238">
    <property type="entry name" value="PUTATIVE (AFU_ORTHOLOGUE AFUA_2G01680)-RELATED"/>
    <property type="match status" value="1"/>
</dbReference>
<sequence length="314" mass="34086">MERTSPHEKLQVLVVGGGLCGLATAISITLAGHRVSVFESTAHAHEVGAGLQSSPNGSRLYHRWGLTQALEPLAAVPNVLEIHSSDGKVLAKRDDYDKEVLQRYGFPLWALHRVDLQGALLARAIELGVEVHYSSRVVDVTTDGAAAAGDALTTLSPGPGILLENGKKHGGDLVVVADGVWSSTRSLVLGRQIAPRPTGDMAYRITIDRELVVDEGLVAWLNQPRVQIWIGPGAHAVAYSVRNCTLLNIVLLVKDDFDQDGLEASRAAGSVEEVQKLFEGWAPILTKMLKMVDKVDKWRLMHCELPKLHIDTDQ</sequence>
<dbReference type="InterPro" id="IPR050493">
    <property type="entry name" value="FAD-dep_Monooxygenase_BioMet"/>
</dbReference>
<keyword evidence="3" id="KW-0274">FAD</keyword>
<comment type="caution">
    <text evidence="8">The sequence shown here is derived from an EMBL/GenBank/DDBJ whole genome shotgun (WGS) entry which is preliminary data.</text>
</comment>
<dbReference type="SUPFAM" id="SSF54373">
    <property type="entry name" value="FAD-linked reductases, C-terminal domain"/>
    <property type="match status" value="1"/>
</dbReference>
<name>A0AAN9TZU8_9PEZI</name>
<comment type="similarity">
    <text evidence="1">Belongs to the paxM FAD-dependent monooxygenase family.</text>
</comment>
<dbReference type="Proteomes" id="UP001320245">
    <property type="component" value="Unassembled WGS sequence"/>
</dbReference>
<keyword evidence="6" id="KW-0812">Transmembrane</keyword>
<dbReference type="Pfam" id="PF01494">
    <property type="entry name" value="FAD_binding_3"/>
    <property type="match status" value="1"/>
</dbReference>
<dbReference type="EMBL" id="JAJSPL020000041">
    <property type="protein sequence ID" value="KAK7734905.1"/>
    <property type="molecule type" value="Genomic_DNA"/>
</dbReference>
<keyword evidence="4" id="KW-0560">Oxidoreductase</keyword>
<evidence type="ECO:0000256" key="4">
    <source>
        <dbReference type="ARBA" id="ARBA00023002"/>
    </source>
</evidence>
<dbReference type="InterPro" id="IPR002938">
    <property type="entry name" value="FAD-bd"/>
</dbReference>
<reference evidence="8 9" key="1">
    <citation type="journal article" date="2023" name="PLoS ONE">
        <title>Cytospora paraplurivora sp. nov. isolated from orchards with fruit tree decline syndrome in Ontario, Canada.</title>
        <authorList>
            <person name="Ilyukhin E."/>
            <person name="Nguyen H.D.T."/>
            <person name="Castle A.J."/>
            <person name="Ellouze W."/>
        </authorList>
    </citation>
    <scope>NUCLEOTIDE SEQUENCE [LARGE SCALE GENOMIC DNA]</scope>
    <source>
        <strain evidence="8 9">FDS-564</strain>
    </source>
</reference>
<evidence type="ECO:0000256" key="1">
    <source>
        <dbReference type="ARBA" id="ARBA00007992"/>
    </source>
</evidence>
<evidence type="ECO:0000256" key="3">
    <source>
        <dbReference type="ARBA" id="ARBA00022827"/>
    </source>
</evidence>
<proteinExistence type="inferred from homology"/>
<keyword evidence="9" id="KW-1185">Reference proteome</keyword>
<protein>
    <recommendedName>
        <fullName evidence="7">FAD-binding domain-containing protein</fullName>
    </recommendedName>
</protein>
<dbReference type="GO" id="GO:0071949">
    <property type="term" value="F:FAD binding"/>
    <property type="evidence" value="ECO:0007669"/>
    <property type="project" value="InterPro"/>
</dbReference>
<keyword evidence="6" id="KW-0472">Membrane</keyword>
<dbReference type="Gene3D" id="3.50.50.60">
    <property type="entry name" value="FAD/NAD(P)-binding domain"/>
    <property type="match status" value="1"/>
</dbReference>
<gene>
    <name evidence="8" type="ORF">SLS53_007682</name>
</gene>
<dbReference type="PANTHER" id="PTHR13789">
    <property type="entry name" value="MONOOXYGENASE"/>
    <property type="match status" value="1"/>
</dbReference>
<evidence type="ECO:0000256" key="6">
    <source>
        <dbReference type="SAM" id="Phobius"/>
    </source>
</evidence>
<evidence type="ECO:0000256" key="2">
    <source>
        <dbReference type="ARBA" id="ARBA00022630"/>
    </source>
</evidence>
<keyword evidence="2" id="KW-0285">Flavoprotein</keyword>
<feature type="transmembrane region" description="Helical" evidence="6">
    <location>
        <begin position="12"/>
        <end position="32"/>
    </location>
</feature>
<dbReference type="InterPro" id="IPR036188">
    <property type="entry name" value="FAD/NAD-bd_sf"/>
</dbReference>
<keyword evidence="6" id="KW-1133">Transmembrane helix</keyword>